<dbReference type="RefSeq" id="WP_126155820.1">
    <property type="nucleotide sequence ID" value="NZ_UZWE01000056.1"/>
</dbReference>
<proteinExistence type="predicted"/>
<evidence type="ECO:0000256" key="1">
    <source>
        <dbReference type="SAM" id="Phobius"/>
    </source>
</evidence>
<accession>A0A3S4GSZ1</accession>
<evidence type="ECO:0000313" key="3">
    <source>
        <dbReference type="Proteomes" id="UP000270743"/>
    </source>
</evidence>
<dbReference type="AlphaFoldDB" id="A0A3S4GSZ1"/>
<dbReference type="InterPro" id="IPR036410">
    <property type="entry name" value="HSP_DnaJ_Cys-rich_dom_sf"/>
</dbReference>
<evidence type="ECO:0008006" key="4">
    <source>
        <dbReference type="Google" id="ProtNLM"/>
    </source>
</evidence>
<dbReference type="Gene3D" id="6.20.20.10">
    <property type="match status" value="1"/>
</dbReference>
<organism evidence="2 3">
    <name type="scientific">Paracoccus haematequi</name>
    <dbReference type="NCBI Taxonomy" id="2491866"/>
    <lineage>
        <taxon>Bacteria</taxon>
        <taxon>Pseudomonadati</taxon>
        <taxon>Pseudomonadota</taxon>
        <taxon>Alphaproteobacteria</taxon>
        <taxon>Rhodobacterales</taxon>
        <taxon>Paracoccaceae</taxon>
        <taxon>Paracoccus</taxon>
    </lineage>
</organism>
<dbReference type="OrthoDB" id="7449554at2"/>
<evidence type="ECO:0000313" key="2">
    <source>
        <dbReference type="EMBL" id="VDS10222.1"/>
    </source>
</evidence>
<keyword evidence="1" id="KW-0812">Transmembrane</keyword>
<sequence>MAQVNCDYCGGYGQLPGKSLADGAVCPKCHGTGKMRVADKAAPPTGRPVPKAKKKGPPIWLLAIGAIVIMVLLGD</sequence>
<dbReference type="EMBL" id="UZWE01000056">
    <property type="protein sequence ID" value="VDS10222.1"/>
    <property type="molecule type" value="Genomic_DNA"/>
</dbReference>
<keyword evidence="3" id="KW-1185">Reference proteome</keyword>
<gene>
    <name evidence="2" type="ORF">PARHAE_03436</name>
</gene>
<reference evidence="2 3" key="1">
    <citation type="submission" date="2018-12" db="EMBL/GenBank/DDBJ databases">
        <authorList>
            <person name="Criscuolo A."/>
        </authorList>
    </citation>
    <scope>NUCLEOTIDE SEQUENCE [LARGE SCALE GENOMIC DNA]</scope>
    <source>
        <strain evidence="2">ACIP1116241</strain>
    </source>
</reference>
<protein>
    <recommendedName>
        <fullName evidence="4">Chaperone protein DnaJ</fullName>
    </recommendedName>
</protein>
<name>A0A3S4GSZ1_9RHOB</name>
<keyword evidence="1" id="KW-0472">Membrane</keyword>
<dbReference type="SUPFAM" id="SSF57938">
    <property type="entry name" value="DnaJ/Hsp40 cysteine-rich domain"/>
    <property type="match status" value="1"/>
</dbReference>
<keyword evidence="1" id="KW-1133">Transmembrane helix</keyword>
<dbReference type="Proteomes" id="UP000270743">
    <property type="component" value="Unassembled WGS sequence"/>
</dbReference>
<feature type="transmembrane region" description="Helical" evidence="1">
    <location>
        <begin position="57"/>
        <end position="74"/>
    </location>
</feature>